<dbReference type="InterPro" id="IPR055729">
    <property type="entry name" value="DUF7305"/>
</dbReference>
<evidence type="ECO:0000313" key="5">
    <source>
        <dbReference type="Proteomes" id="UP000663499"/>
    </source>
</evidence>
<name>A0A974XF35_9FIRM</name>
<keyword evidence="1" id="KW-0472">Membrane</keyword>
<keyword evidence="1" id="KW-1133">Transmembrane helix</keyword>
<accession>A0A974XF35</accession>
<dbReference type="AlphaFoldDB" id="A0A974XF35"/>
<dbReference type="Pfam" id="PF14341">
    <property type="entry name" value="PilX_N"/>
    <property type="match status" value="1"/>
</dbReference>
<feature type="domain" description="Type 4 fimbrial biogenesis protein PilX N-terminal" evidence="2">
    <location>
        <begin position="9"/>
        <end position="54"/>
    </location>
</feature>
<sequence length="354" mass="38102">MKKYIYKNRGSALVTVLVVMMIMMVLGVSILRVSVSENTFAKHNEEQLQAYYVARSGAQAIAEYMIQDGNDDADDLIDAGFSAPNSQIGNGEFRVSVDEDATTGAIVITSEGTFNGKKDIVKIQLEESLGGLFDFAILAKNIISNDGNGNGATITGGEIASITDEIDLNDKVVYEEGHTSITDLPPIEEPASYDGDLSDYTYSGKEKYGYLINVNAGEELILYASSVKLGNDNEKIMITGGGEVHLYVDGVVELKGSITADGSKLYIYAMGTDAFSMAGSGLTFTNVGIYAPLRLVDYNNSTGNDPSKVLDGIIIAKDVMIHNYTTIVYNGSMDGFNIDTSGVGVRYTGYKWIN</sequence>
<proteinExistence type="predicted"/>
<protein>
    <recommendedName>
        <fullName evidence="6">Type 4 fimbrial biogenesis protein PilX N-terminal domain-containing protein</fullName>
    </recommendedName>
</protein>
<dbReference type="Pfam" id="PF23981">
    <property type="entry name" value="DUF7305"/>
    <property type="match status" value="1"/>
</dbReference>
<gene>
    <name evidence="4" type="ORF">J0B03_00750</name>
</gene>
<feature type="domain" description="DUF7305" evidence="3">
    <location>
        <begin position="213"/>
        <end position="334"/>
    </location>
</feature>
<evidence type="ECO:0008006" key="6">
    <source>
        <dbReference type="Google" id="ProtNLM"/>
    </source>
</evidence>
<organism evidence="4 5">
    <name type="scientific">Alkalibacter rhizosphaerae</name>
    <dbReference type="NCBI Taxonomy" id="2815577"/>
    <lineage>
        <taxon>Bacteria</taxon>
        <taxon>Bacillati</taxon>
        <taxon>Bacillota</taxon>
        <taxon>Clostridia</taxon>
        <taxon>Eubacteriales</taxon>
        <taxon>Eubacteriaceae</taxon>
        <taxon>Alkalibacter</taxon>
    </lineage>
</organism>
<feature type="transmembrane region" description="Helical" evidence="1">
    <location>
        <begin position="12"/>
        <end position="31"/>
    </location>
</feature>
<keyword evidence="1" id="KW-0812">Transmembrane</keyword>
<keyword evidence="5" id="KW-1185">Reference proteome</keyword>
<reference evidence="4" key="1">
    <citation type="submission" date="2021-03" db="EMBL/GenBank/DDBJ databases">
        <title>Alkalibacter marinus sp. nov., isolated from tidal flat sediment.</title>
        <authorList>
            <person name="Namirimu T."/>
            <person name="Yang J.-A."/>
            <person name="Yang S.-H."/>
            <person name="Kim Y.-J."/>
            <person name="Kwon K.K."/>
        </authorList>
    </citation>
    <scope>NUCLEOTIDE SEQUENCE</scope>
    <source>
        <strain evidence="4">ES005</strain>
    </source>
</reference>
<dbReference type="EMBL" id="CP071444">
    <property type="protein sequence ID" value="QSX08653.1"/>
    <property type="molecule type" value="Genomic_DNA"/>
</dbReference>
<evidence type="ECO:0000259" key="2">
    <source>
        <dbReference type="Pfam" id="PF14341"/>
    </source>
</evidence>
<dbReference type="InterPro" id="IPR025746">
    <property type="entry name" value="PilX_N_dom"/>
</dbReference>
<dbReference type="KEGG" id="alka:J0B03_00750"/>
<evidence type="ECO:0000313" key="4">
    <source>
        <dbReference type="EMBL" id="QSX08653.1"/>
    </source>
</evidence>
<dbReference type="Proteomes" id="UP000663499">
    <property type="component" value="Chromosome"/>
</dbReference>
<evidence type="ECO:0000259" key="3">
    <source>
        <dbReference type="Pfam" id="PF23981"/>
    </source>
</evidence>
<evidence type="ECO:0000256" key="1">
    <source>
        <dbReference type="SAM" id="Phobius"/>
    </source>
</evidence>
<dbReference type="RefSeq" id="WP_207299994.1">
    <property type="nucleotide sequence ID" value="NZ_CP071444.1"/>
</dbReference>